<dbReference type="Proteomes" id="UP001302126">
    <property type="component" value="Unassembled WGS sequence"/>
</dbReference>
<keyword evidence="4" id="KW-1185">Reference proteome</keyword>
<feature type="domain" description="Prion-inhibition and propagation HeLo" evidence="2">
    <location>
        <begin position="53"/>
        <end position="173"/>
    </location>
</feature>
<dbReference type="Pfam" id="PF14479">
    <property type="entry name" value="HeLo"/>
    <property type="match status" value="2"/>
</dbReference>
<reference evidence="3" key="2">
    <citation type="submission" date="2023-05" db="EMBL/GenBank/DDBJ databases">
        <authorList>
            <consortium name="Lawrence Berkeley National Laboratory"/>
            <person name="Steindorff A."/>
            <person name="Hensen N."/>
            <person name="Bonometti L."/>
            <person name="Westerberg I."/>
            <person name="Brannstrom I.O."/>
            <person name="Guillou S."/>
            <person name="Cros-Aarteil S."/>
            <person name="Calhoun S."/>
            <person name="Haridas S."/>
            <person name="Kuo A."/>
            <person name="Mondo S."/>
            <person name="Pangilinan J."/>
            <person name="Riley R."/>
            <person name="Labutti K."/>
            <person name="Andreopoulos B."/>
            <person name="Lipzen A."/>
            <person name="Chen C."/>
            <person name="Yanf M."/>
            <person name="Daum C."/>
            <person name="Ng V."/>
            <person name="Clum A."/>
            <person name="Ohm R."/>
            <person name="Martin F."/>
            <person name="Silar P."/>
            <person name="Natvig D."/>
            <person name="Lalanne C."/>
            <person name="Gautier V."/>
            <person name="Ament-Velasquez S.L."/>
            <person name="Kruys A."/>
            <person name="Hutchinson M.I."/>
            <person name="Powell A.J."/>
            <person name="Barry K."/>
            <person name="Miller A.N."/>
            <person name="Grigoriev I.V."/>
            <person name="Debuchy R."/>
            <person name="Gladieux P."/>
            <person name="Thoren M.H."/>
            <person name="Johannesson H."/>
        </authorList>
    </citation>
    <scope>NUCLEOTIDE SEQUENCE</scope>
    <source>
        <strain evidence="3">PSN309</strain>
    </source>
</reference>
<evidence type="ECO:0000313" key="4">
    <source>
        <dbReference type="Proteomes" id="UP001302126"/>
    </source>
</evidence>
<dbReference type="AlphaFoldDB" id="A0AAN7AGT7"/>
<accession>A0AAN7AGT7</accession>
<gene>
    <name evidence="3" type="ORF">QBC35DRAFT_550639</name>
</gene>
<dbReference type="InterPro" id="IPR038305">
    <property type="entry name" value="HeLo_sf"/>
</dbReference>
<organism evidence="3 4">
    <name type="scientific">Podospora australis</name>
    <dbReference type="NCBI Taxonomy" id="1536484"/>
    <lineage>
        <taxon>Eukaryota</taxon>
        <taxon>Fungi</taxon>
        <taxon>Dikarya</taxon>
        <taxon>Ascomycota</taxon>
        <taxon>Pezizomycotina</taxon>
        <taxon>Sordariomycetes</taxon>
        <taxon>Sordariomycetidae</taxon>
        <taxon>Sordariales</taxon>
        <taxon>Podosporaceae</taxon>
        <taxon>Podospora</taxon>
    </lineage>
</organism>
<evidence type="ECO:0000313" key="3">
    <source>
        <dbReference type="EMBL" id="KAK4188091.1"/>
    </source>
</evidence>
<name>A0AAN7AGT7_9PEZI</name>
<dbReference type="PANTHER" id="PTHR10039">
    <property type="entry name" value="AMELOGENIN"/>
    <property type="match status" value="1"/>
</dbReference>
<evidence type="ECO:0000259" key="2">
    <source>
        <dbReference type="Pfam" id="PF14479"/>
    </source>
</evidence>
<feature type="region of interest" description="Disordered" evidence="1">
    <location>
        <begin position="155"/>
        <end position="175"/>
    </location>
</feature>
<feature type="non-terminal residue" evidence="3">
    <location>
        <position position="264"/>
    </location>
</feature>
<proteinExistence type="predicted"/>
<dbReference type="Gene3D" id="1.20.120.1020">
    <property type="entry name" value="Prion-inhibition and propagation, HeLo domain"/>
    <property type="match status" value="2"/>
</dbReference>
<reference evidence="3" key="1">
    <citation type="journal article" date="2023" name="Mol. Phylogenet. Evol.">
        <title>Genome-scale phylogeny and comparative genomics of the fungal order Sordariales.</title>
        <authorList>
            <person name="Hensen N."/>
            <person name="Bonometti L."/>
            <person name="Westerberg I."/>
            <person name="Brannstrom I.O."/>
            <person name="Guillou S."/>
            <person name="Cros-Aarteil S."/>
            <person name="Calhoun S."/>
            <person name="Haridas S."/>
            <person name="Kuo A."/>
            <person name="Mondo S."/>
            <person name="Pangilinan J."/>
            <person name="Riley R."/>
            <person name="LaButti K."/>
            <person name="Andreopoulos B."/>
            <person name="Lipzen A."/>
            <person name="Chen C."/>
            <person name="Yan M."/>
            <person name="Daum C."/>
            <person name="Ng V."/>
            <person name="Clum A."/>
            <person name="Steindorff A."/>
            <person name="Ohm R.A."/>
            <person name="Martin F."/>
            <person name="Silar P."/>
            <person name="Natvig D.O."/>
            <person name="Lalanne C."/>
            <person name="Gautier V."/>
            <person name="Ament-Velasquez S.L."/>
            <person name="Kruys A."/>
            <person name="Hutchinson M.I."/>
            <person name="Powell A.J."/>
            <person name="Barry K."/>
            <person name="Miller A.N."/>
            <person name="Grigoriev I.V."/>
            <person name="Debuchy R."/>
            <person name="Gladieux P."/>
            <person name="Hiltunen Thoren M."/>
            <person name="Johannesson H."/>
        </authorList>
    </citation>
    <scope>NUCLEOTIDE SEQUENCE</scope>
    <source>
        <strain evidence="3">PSN309</strain>
    </source>
</reference>
<dbReference type="PANTHER" id="PTHR10039:SF5">
    <property type="entry name" value="NACHT DOMAIN-CONTAINING PROTEIN"/>
    <property type="match status" value="1"/>
</dbReference>
<feature type="domain" description="Prion-inhibition and propagation HeLo" evidence="2">
    <location>
        <begin position="5"/>
        <end position="49"/>
    </location>
</feature>
<protein>
    <recommendedName>
        <fullName evidence="2">Prion-inhibition and propagation HeLo domain-containing protein</fullName>
    </recommendedName>
</protein>
<dbReference type="InterPro" id="IPR029498">
    <property type="entry name" value="HeLo_dom"/>
</dbReference>
<sequence length="264" mass="30009">MEAAGLSVGVIALAGLFKDIIDIFALFTASRELGRSYEHLETKLELEKTLPLAQALRCIHQLLSDASVLQGRYGVSQEASNNDTDNQLVVSTQAGPTLMERFVRDFAAFQPRVDRRPKPSAGTRVRWVIRDKEKFDALIKDPTFYVSKLKELVPPERESETKQDRRMSQDCHESHCVPKRIKQEDPTPNEDRATKLSDSILAFLWFSTIYNRRESISEEHSGTYRWASEKPNSNSRPWDDLSQWLRSGKGMYWLSGKAGSGKST</sequence>
<comment type="caution">
    <text evidence="3">The sequence shown here is derived from an EMBL/GenBank/DDBJ whole genome shotgun (WGS) entry which is preliminary data.</text>
</comment>
<evidence type="ECO:0000256" key="1">
    <source>
        <dbReference type="SAM" id="MobiDB-lite"/>
    </source>
</evidence>
<dbReference type="EMBL" id="MU864393">
    <property type="protein sequence ID" value="KAK4188091.1"/>
    <property type="molecule type" value="Genomic_DNA"/>
</dbReference>